<keyword evidence="3" id="KW-1185">Reference proteome</keyword>
<name>A0A0D3HD40_9ORYZ</name>
<accession>A0A0D3HD40</accession>
<sequence length="117" mass="11969">MVADVLSPPGGPLQRPREKGEVRDAGVGACASLLGGGRGRDDSAVGEGAGVSGLRGGRREVVGEAGAEQGGAVVGRQRRSTREAAAPCQRWRRPRQGLGTGAVEEHVPEPTDGLLDH</sequence>
<organism evidence="2">
    <name type="scientific">Oryza barthii</name>
    <dbReference type="NCBI Taxonomy" id="65489"/>
    <lineage>
        <taxon>Eukaryota</taxon>
        <taxon>Viridiplantae</taxon>
        <taxon>Streptophyta</taxon>
        <taxon>Embryophyta</taxon>
        <taxon>Tracheophyta</taxon>
        <taxon>Spermatophyta</taxon>
        <taxon>Magnoliopsida</taxon>
        <taxon>Liliopsida</taxon>
        <taxon>Poales</taxon>
        <taxon>Poaceae</taxon>
        <taxon>BOP clade</taxon>
        <taxon>Oryzoideae</taxon>
        <taxon>Oryzeae</taxon>
        <taxon>Oryzinae</taxon>
        <taxon>Oryza</taxon>
    </lineage>
</organism>
<reference evidence="2" key="2">
    <citation type="submission" date="2015-03" db="UniProtKB">
        <authorList>
            <consortium name="EnsemblPlants"/>
        </authorList>
    </citation>
    <scope>IDENTIFICATION</scope>
</reference>
<feature type="compositionally biased region" description="Basic and acidic residues" evidence="1">
    <location>
        <begin position="103"/>
        <end position="117"/>
    </location>
</feature>
<feature type="compositionally biased region" description="Basic and acidic residues" evidence="1">
    <location>
        <begin position="15"/>
        <end position="24"/>
    </location>
</feature>
<evidence type="ECO:0000256" key="1">
    <source>
        <dbReference type="SAM" id="MobiDB-lite"/>
    </source>
</evidence>
<dbReference type="Proteomes" id="UP000026960">
    <property type="component" value="Chromosome 10"/>
</dbReference>
<dbReference type="Gramene" id="OBART10G08290.1">
    <property type="protein sequence ID" value="OBART10G08290.1"/>
    <property type="gene ID" value="OBART10G08290"/>
</dbReference>
<reference evidence="2" key="1">
    <citation type="journal article" date="2009" name="Rice">
        <title>De Novo Next Generation Sequencing of Plant Genomes.</title>
        <authorList>
            <person name="Rounsley S."/>
            <person name="Marri P.R."/>
            <person name="Yu Y."/>
            <person name="He R."/>
            <person name="Sisneros N."/>
            <person name="Goicoechea J.L."/>
            <person name="Lee S.J."/>
            <person name="Angelova A."/>
            <person name="Kudrna D."/>
            <person name="Luo M."/>
            <person name="Affourtit J."/>
            <person name="Desany B."/>
            <person name="Knight J."/>
            <person name="Niazi F."/>
            <person name="Egholm M."/>
            <person name="Wing R.A."/>
        </authorList>
    </citation>
    <scope>NUCLEOTIDE SEQUENCE [LARGE SCALE GENOMIC DNA]</scope>
    <source>
        <strain evidence="2">cv. IRGC 105608</strain>
    </source>
</reference>
<evidence type="ECO:0000313" key="3">
    <source>
        <dbReference type="Proteomes" id="UP000026960"/>
    </source>
</evidence>
<feature type="region of interest" description="Disordered" evidence="1">
    <location>
        <begin position="1"/>
        <end position="117"/>
    </location>
</feature>
<protein>
    <submittedName>
        <fullName evidence="2">Uncharacterized protein</fullName>
    </submittedName>
</protein>
<dbReference type="AlphaFoldDB" id="A0A0D3HD40"/>
<evidence type="ECO:0000313" key="2">
    <source>
        <dbReference type="EnsemblPlants" id="OBART10G08290.1"/>
    </source>
</evidence>
<proteinExistence type="predicted"/>
<dbReference type="PaxDb" id="65489-OBART10G08290.1"/>
<dbReference type="EnsemblPlants" id="OBART10G08290.1">
    <property type="protein sequence ID" value="OBART10G08290.1"/>
    <property type="gene ID" value="OBART10G08290"/>
</dbReference>
<dbReference type="HOGENOM" id="CLU_2201342_0_0_1"/>